<comment type="caution">
    <text evidence="2">The sequence shown here is derived from an EMBL/GenBank/DDBJ whole genome shotgun (WGS) entry which is preliminary data.</text>
</comment>
<dbReference type="RefSeq" id="WP_132502103.1">
    <property type="nucleotide sequence ID" value="NZ_LVXA01000001.1"/>
</dbReference>
<dbReference type="InterPro" id="IPR013830">
    <property type="entry name" value="SGNH_hydro"/>
</dbReference>
<dbReference type="OrthoDB" id="5624617at2"/>
<dbReference type="Gene3D" id="3.40.50.1110">
    <property type="entry name" value="SGNH hydrolase"/>
    <property type="match status" value="1"/>
</dbReference>
<name>A0A4V2SJG9_9PAST</name>
<evidence type="ECO:0000259" key="1">
    <source>
        <dbReference type="Pfam" id="PF13472"/>
    </source>
</evidence>
<dbReference type="PANTHER" id="PTHR30383:SF5">
    <property type="entry name" value="SGNH HYDROLASE-TYPE ESTERASE DOMAIN-CONTAINING PROTEIN"/>
    <property type="match status" value="1"/>
</dbReference>
<feature type="domain" description="SGNH hydrolase-type esterase" evidence="1">
    <location>
        <begin position="51"/>
        <end position="220"/>
    </location>
</feature>
<gene>
    <name evidence="2" type="ORF">EV693_1201</name>
</gene>
<protein>
    <submittedName>
        <fullName evidence="2">Lysophospholipase L1-like esterase</fullName>
    </submittedName>
</protein>
<dbReference type="InterPro" id="IPR051532">
    <property type="entry name" value="Ester_Hydrolysis_Enzymes"/>
</dbReference>
<keyword evidence="3" id="KW-1185">Reference proteome</keyword>
<dbReference type="GO" id="GO:0004622">
    <property type="term" value="F:phosphatidylcholine lysophospholipase activity"/>
    <property type="evidence" value="ECO:0007669"/>
    <property type="project" value="TreeGrafter"/>
</dbReference>
<evidence type="ECO:0000313" key="2">
    <source>
        <dbReference type="EMBL" id="TCP15076.1"/>
    </source>
</evidence>
<sequence length="231" mass="26762">MALRDILNWVKEDKQNEAEKFLAQFSQIHTDLVSDRYVQLNQTAKPHQIVFLGDSITEEFPINEMLPTHTIYNRGISGNTSYDILARLDTHILPLKPSKLFLLVGINDLARPLTPKEPISAIVERISRIHQQIMQHTPECQFHFISVYPTNNSNDPKVDKTMLEGRENHKVIALNHQLEDYATQHNSPFINIYPLLLDSQKQLDLRYTREGLHLNVTAYRKILTQLLPYLS</sequence>
<dbReference type="EMBL" id="SLXJ01000020">
    <property type="protein sequence ID" value="TCP15076.1"/>
    <property type="molecule type" value="Genomic_DNA"/>
</dbReference>
<dbReference type="Pfam" id="PF13472">
    <property type="entry name" value="Lipase_GDSL_2"/>
    <property type="match status" value="1"/>
</dbReference>
<dbReference type="InterPro" id="IPR036514">
    <property type="entry name" value="SGNH_hydro_sf"/>
</dbReference>
<dbReference type="Proteomes" id="UP000295537">
    <property type="component" value="Unassembled WGS sequence"/>
</dbReference>
<dbReference type="PANTHER" id="PTHR30383">
    <property type="entry name" value="THIOESTERASE 1/PROTEASE 1/LYSOPHOSPHOLIPASE L1"/>
    <property type="match status" value="1"/>
</dbReference>
<proteinExistence type="predicted"/>
<evidence type="ECO:0000313" key="3">
    <source>
        <dbReference type="Proteomes" id="UP000295537"/>
    </source>
</evidence>
<reference evidence="2 3" key="1">
    <citation type="submission" date="2019-03" db="EMBL/GenBank/DDBJ databases">
        <title>Genomic Encyclopedia of Type Strains, Phase IV (KMG-IV): sequencing the most valuable type-strain genomes for metagenomic binning, comparative biology and taxonomic classification.</title>
        <authorList>
            <person name="Goeker M."/>
        </authorList>
    </citation>
    <scope>NUCLEOTIDE SEQUENCE [LARGE SCALE GENOMIC DNA]</scope>
    <source>
        <strain evidence="2 3">DSM 16380</strain>
    </source>
</reference>
<accession>A0A4V2SJG9</accession>
<dbReference type="SUPFAM" id="SSF52266">
    <property type="entry name" value="SGNH hydrolase"/>
    <property type="match status" value="1"/>
</dbReference>
<dbReference type="AlphaFoldDB" id="A0A4V2SJG9"/>
<organism evidence="2 3">
    <name type="scientific">Nicoletella semolina</name>
    <dbReference type="NCBI Taxonomy" id="271160"/>
    <lineage>
        <taxon>Bacteria</taxon>
        <taxon>Pseudomonadati</taxon>
        <taxon>Pseudomonadota</taxon>
        <taxon>Gammaproteobacteria</taxon>
        <taxon>Pasteurellales</taxon>
        <taxon>Pasteurellaceae</taxon>
        <taxon>Nicoletella</taxon>
    </lineage>
</organism>